<dbReference type="Bgee" id="ENSACAG00000004214">
    <property type="expression patterns" value="Expressed in embryonic post-anal tail and 8 other cell types or tissues"/>
</dbReference>
<dbReference type="GeneTree" id="ENSGT00390000007395"/>
<feature type="compositionally biased region" description="Basic and acidic residues" evidence="1">
    <location>
        <begin position="318"/>
        <end position="328"/>
    </location>
</feature>
<evidence type="ECO:0000256" key="1">
    <source>
        <dbReference type="SAM" id="MobiDB-lite"/>
    </source>
</evidence>
<dbReference type="Proteomes" id="UP000001646">
    <property type="component" value="Unplaced"/>
</dbReference>
<dbReference type="PANTHER" id="PTHR16124:SF3">
    <property type="entry name" value="MIS18-BINDING PROTEIN 1"/>
    <property type="match status" value="1"/>
</dbReference>
<dbReference type="GO" id="GO:0000775">
    <property type="term" value="C:chromosome, centromeric region"/>
    <property type="evidence" value="ECO:0000318"/>
    <property type="project" value="GO_Central"/>
</dbReference>
<proteinExistence type="predicted"/>
<feature type="region of interest" description="Disordered" evidence="1">
    <location>
        <begin position="184"/>
        <end position="255"/>
    </location>
</feature>
<accession>H9GVZ9</accession>
<dbReference type="Gene3D" id="1.10.10.60">
    <property type="entry name" value="Homeodomain-like"/>
    <property type="match status" value="1"/>
</dbReference>
<name>H9GVZ9_ANOCA</name>
<dbReference type="HOGENOM" id="CLU_392127_0_0_1"/>
<dbReference type="eggNOG" id="ENOG502QRUS">
    <property type="taxonomic scope" value="Eukaryota"/>
</dbReference>
<feature type="domain" description="Myb-like" evidence="2">
    <location>
        <begin position="468"/>
        <end position="517"/>
    </location>
</feature>
<feature type="compositionally biased region" description="Basic and acidic residues" evidence="1">
    <location>
        <begin position="276"/>
        <end position="301"/>
    </location>
</feature>
<reference evidence="3" key="3">
    <citation type="submission" date="2025-09" db="UniProtKB">
        <authorList>
            <consortium name="Ensembl"/>
        </authorList>
    </citation>
    <scope>IDENTIFICATION</scope>
</reference>
<feature type="region of interest" description="Disordered" evidence="1">
    <location>
        <begin position="276"/>
        <end position="482"/>
    </location>
</feature>
<evidence type="ECO:0000259" key="2">
    <source>
        <dbReference type="PROSITE" id="PS50090"/>
    </source>
</evidence>
<feature type="compositionally biased region" description="Polar residues" evidence="1">
    <location>
        <begin position="184"/>
        <end position="201"/>
    </location>
</feature>
<dbReference type="CDD" id="cd00167">
    <property type="entry name" value="SANT"/>
    <property type="match status" value="1"/>
</dbReference>
<sequence>MNDAEWHSSAIVERISCKQVKTLTGNIYVLEGSVNSSAMKKEGMPSTFIKRFSFGIPENWKKFVDELLCYLRKEKRTFPLSSNGKDQDDPMESEALEEPGHLPKDVKQKTKAENITYSVIDLHSNKTPGKGQRLPLPQSSPNVSFTRSGRRVKPPLQYWCGERILVDQELNVMVARGGTNYLSTVSSTQSRESFKSPNKNTAGEMKASKEGTPSQAKERTNKRAEEVIKEPEHRERQTPQRFVSDSEESDSGKVIAEVRKRKAVVPLTPLNPKLLREKNPRFVRQPRLERNVLRPDRETKGGGRTSGAPESKPPTSKHPKEVLCRDSSAESLPNSSQDESDEDDILCIKRKTQPFRREALRLQPPEAGPAALQSRRAITVVCSGQEEPPGETSSPDSPQKGWNIKNGLRKRVQNDAVKNGLGSESEVSVGECQSKGGRKGGAAGRRERSPAAERRKAGKRQWQVIQDPPSETNEEWSEKEVRKLHRAMASLPRHKSGFWLEVAGCVGSRTAEECQQRHHAEQEGKVQAPKSTARPGRRKEGREEKEEEEGAKQPVTVAARVGTLKRKQQMRMFLEQMPKENHDDIFTSSPLQKRNTKLPEFLTVPEEDVFQHKEGHPITPGSAVFPPVKTPQCRHVSPGMLLQSQDRKDREKHVFQLQKNIKGKERTWQNVKKKPAGTTFTTPTSRKRVFTFQAVNLASDGTKRLFQAEDEEMDSCDEVDSYFSTFSSPLIFLGGRARG</sequence>
<dbReference type="AlphaFoldDB" id="H9GVZ9"/>
<feature type="compositionally biased region" description="Basic and acidic residues" evidence="1">
    <location>
        <begin position="216"/>
        <end position="238"/>
    </location>
</feature>
<evidence type="ECO:0000313" key="4">
    <source>
        <dbReference type="Proteomes" id="UP000001646"/>
    </source>
</evidence>
<evidence type="ECO:0000313" key="3">
    <source>
        <dbReference type="Ensembl" id="ENSACAP00000021641.2"/>
    </source>
</evidence>
<dbReference type="InterPro" id="IPR001005">
    <property type="entry name" value="SANT/Myb"/>
</dbReference>
<dbReference type="Ensembl" id="ENSACAT00000022236.3">
    <property type="protein sequence ID" value="ENSACAP00000021641.2"/>
    <property type="gene ID" value="ENSACAG00000004214.4"/>
</dbReference>
<feature type="region of interest" description="Disordered" evidence="1">
    <location>
        <begin position="79"/>
        <end position="103"/>
    </location>
</feature>
<protein>
    <recommendedName>
        <fullName evidence="2">Myb-like domain-containing protein</fullName>
    </recommendedName>
</protein>
<dbReference type="PROSITE" id="PS50090">
    <property type="entry name" value="MYB_LIKE"/>
    <property type="match status" value="1"/>
</dbReference>
<feature type="compositionally biased region" description="Basic and acidic residues" evidence="1">
    <location>
        <begin position="510"/>
        <end position="524"/>
    </location>
</feature>
<dbReference type="InParanoid" id="H9GVZ9"/>
<dbReference type="InterPro" id="IPR039110">
    <property type="entry name" value="KNL2-like"/>
</dbReference>
<keyword evidence="4" id="KW-1185">Reference proteome</keyword>
<dbReference type="InterPro" id="IPR015216">
    <property type="entry name" value="SANTA"/>
</dbReference>
<feature type="compositionally biased region" description="Basic and acidic residues" evidence="1">
    <location>
        <begin position="444"/>
        <end position="455"/>
    </location>
</feature>
<reference evidence="3" key="2">
    <citation type="submission" date="2025-08" db="UniProtKB">
        <authorList>
            <consortium name="Ensembl"/>
        </authorList>
    </citation>
    <scope>IDENTIFICATION</scope>
</reference>
<feature type="region of interest" description="Disordered" evidence="1">
    <location>
        <begin position="509"/>
        <end position="556"/>
    </location>
</feature>
<dbReference type="STRING" id="28377.ENSACAP00000021641"/>
<organism evidence="3 4">
    <name type="scientific">Anolis carolinensis</name>
    <name type="common">Green anole</name>
    <name type="synonym">American chameleon</name>
    <dbReference type="NCBI Taxonomy" id="28377"/>
    <lineage>
        <taxon>Eukaryota</taxon>
        <taxon>Metazoa</taxon>
        <taxon>Chordata</taxon>
        <taxon>Craniata</taxon>
        <taxon>Vertebrata</taxon>
        <taxon>Euteleostomi</taxon>
        <taxon>Lepidosauria</taxon>
        <taxon>Squamata</taxon>
        <taxon>Bifurcata</taxon>
        <taxon>Unidentata</taxon>
        <taxon>Episquamata</taxon>
        <taxon>Toxicofera</taxon>
        <taxon>Iguania</taxon>
        <taxon>Dactyloidae</taxon>
        <taxon>Anolis</taxon>
    </lineage>
</organism>
<dbReference type="InterPro" id="IPR009057">
    <property type="entry name" value="Homeodomain-like_sf"/>
</dbReference>
<dbReference type="SUPFAM" id="SSF46689">
    <property type="entry name" value="Homeodomain-like"/>
    <property type="match status" value="1"/>
</dbReference>
<feature type="compositionally biased region" description="Polar residues" evidence="1">
    <location>
        <begin position="137"/>
        <end position="147"/>
    </location>
</feature>
<dbReference type="Pfam" id="PF09133">
    <property type="entry name" value="SANTA"/>
    <property type="match status" value="1"/>
</dbReference>
<reference evidence="3" key="1">
    <citation type="submission" date="2009-12" db="EMBL/GenBank/DDBJ databases">
        <title>The Genome Sequence of Anolis carolinensis (Green Anole Lizard).</title>
        <authorList>
            <consortium name="The Genome Sequencing Platform"/>
            <person name="Di Palma F."/>
            <person name="Alfoldi J."/>
            <person name="Heiman D."/>
            <person name="Young S."/>
            <person name="Grabherr M."/>
            <person name="Johnson J."/>
            <person name="Lander E.S."/>
            <person name="Lindblad-Toh K."/>
        </authorList>
    </citation>
    <scope>NUCLEOTIDE SEQUENCE [LARGE SCALE GENOMIC DNA]</scope>
    <source>
        <strain evidence="3">JBL SC #1</strain>
    </source>
</reference>
<feature type="region of interest" description="Disordered" evidence="1">
    <location>
        <begin position="123"/>
        <end position="149"/>
    </location>
</feature>
<dbReference type="PANTHER" id="PTHR16124">
    <property type="entry name" value="MIS18-BINDING PROTEIN 1"/>
    <property type="match status" value="1"/>
</dbReference>